<feature type="transmembrane region" description="Helical" evidence="2">
    <location>
        <begin position="129"/>
        <end position="151"/>
    </location>
</feature>
<evidence type="ECO:0000256" key="2">
    <source>
        <dbReference type="SAM" id="Phobius"/>
    </source>
</evidence>
<feature type="transmembrane region" description="Helical" evidence="2">
    <location>
        <begin position="356"/>
        <end position="374"/>
    </location>
</feature>
<dbReference type="Pfam" id="PF09913">
    <property type="entry name" value="DUF2142"/>
    <property type="match status" value="1"/>
</dbReference>
<sequence length="520" mass="56640">MKKLLTLVWRRGQWFLAFLGFFLVMSSWSVAAPFDGTMDDRAHIARAAGAAAGEFTGEESGWGLLQSVPAEYTADNCWIHDLAESAACAPPLRPGPKVRFSSTAGRYFPLYYMAVGWPLNTFGGWTGLYLARMISAALSAAFLASAFVVLARRSRFGLPLAGFLVAASPMVIELGGAINPNGLEMTAGIALCAAGVALFLGPRRGADRPLIWLMGISAATLSVLKVTGPLWVAVIMAVLLVPIRLDRLRELLRTRLVRGWLAGLALAVAVSVWWTLYAGATNIVPLSIEQRFSVFQAAQVEMERWVYWDGGYLHQIVGLTSWLDTRMFEPAYPVWWGLAAGLIVPALAFGSRLDRWRLSAMIVGSVGLPFAIQVEQANTLGYVTQARYFMPMMAGIPLIAAFIMERHVLTAAQSRAYTRIAVVALVPIQFVALVFTMQRWQQGRPKHLGLSHLNPFAGDWHPRVGSLSPLLLMLVGLVVVGVLFWRASTRAATGPDELVPDAAPGRDHHDQRLAGSVTVS</sequence>
<feature type="transmembrane region" description="Helical" evidence="2">
    <location>
        <begin position="416"/>
        <end position="440"/>
    </location>
</feature>
<keyword evidence="4" id="KW-1185">Reference proteome</keyword>
<keyword evidence="2" id="KW-1133">Transmembrane helix</keyword>
<feature type="transmembrane region" description="Helical" evidence="2">
    <location>
        <begin position="332"/>
        <end position="349"/>
    </location>
</feature>
<protein>
    <submittedName>
        <fullName evidence="3">DUF2142 domain-containing protein</fullName>
    </submittedName>
</protein>
<accession>A0ABY5Z001</accession>
<feature type="region of interest" description="Disordered" evidence="1">
    <location>
        <begin position="495"/>
        <end position="520"/>
    </location>
</feature>
<dbReference type="RefSeq" id="WP_260724704.1">
    <property type="nucleotide sequence ID" value="NZ_BAAABS010000061.1"/>
</dbReference>
<feature type="transmembrane region" description="Helical" evidence="2">
    <location>
        <begin position="230"/>
        <end position="245"/>
    </location>
</feature>
<evidence type="ECO:0000313" key="4">
    <source>
        <dbReference type="Proteomes" id="UP001058271"/>
    </source>
</evidence>
<keyword evidence="2" id="KW-0812">Transmembrane</keyword>
<gene>
    <name evidence="3" type="ORF">Drose_30155</name>
</gene>
<feature type="transmembrane region" description="Helical" evidence="2">
    <location>
        <begin position="460"/>
        <end position="485"/>
    </location>
</feature>
<dbReference type="InterPro" id="IPR018674">
    <property type="entry name" value="DUF2142_membrane"/>
</dbReference>
<organism evidence="3 4">
    <name type="scientific">Dactylosporangium roseum</name>
    <dbReference type="NCBI Taxonomy" id="47989"/>
    <lineage>
        <taxon>Bacteria</taxon>
        <taxon>Bacillati</taxon>
        <taxon>Actinomycetota</taxon>
        <taxon>Actinomycetes</taxon>
        <taxon>Micromonosporales</taxon>
        <taxon>Micromonosporaceae</taxon>
        <taxon>Dactylosporangium</taxon>
    </lineage>
</organism>
<name>A0ABY5Z001_9ACTN</name>
<keyword evidence="2" id="KW-0472">Membrane</keyword>
<dbReference type="Proteomes" id="UP001058271">
    <property type="component" value="Chromosome"/>
</dbReference>
<proteinExistence type="predicted"/>
<feature type="transmembrane region" description="Helical" evidence="2">
    <location>
        <begin position="158"/>
        <end position="179"/>
    </location>
</feature>
<evidence type="ECO:0000313" key="3">
    <source>
        <dbReference type="EMBL" id="UWZ35364.1"/>
    </source>
</evidence>
<feature type="transmembrane region" description="Helical" evidence="2">
    <location>
        <begin position="257"/>
        <end position="276"/>
    </location>
</feature>
<dbReference type="EMBL" id="CP073721">
    <property type="protein sequence ID" value="UWZ35364.1"/>
    <property type="molecule type" value="Genomic_DNA"/>
</dbReference>
<reference evidence="3" key="1">
    <citation type="submission" date="2021-04" db="EMBL/GenBank/DDBJ databases">
        <title>Biosynthetic gene clusters of Dactylosporangioum roseum.</title>
        <authorList>
            <person name="Hartkoorn R.C."/>
            <person name="Beaudoing E."/>
            <person name="Hot D."/>
            <person name="Moureu S."/>
        </authorList>
    </citation>
    <scope>NUCLEOTIDE SEQUENCE</scope>
    <source>
        <strain evidence="3">NRRL B-16295</strain>
    </source>
</reference>
<evidence type="ECO:0000256" key="1">
    <source>
        <dbReference type="SAM" id="MobiDB-lite"/>
    </source>
</evidence>
<feature type="transmembrane region" description="Helical" evidence="2">
    <location>
        <begin position="386"/>
        <end position="404"/>
    </location>
</feature>